<feature type="region of interest" description="Disordered" evidence="1">
    <location>
        <begin position="34"/>
        <end position="89"/>
    </location>
</feature>
<sequence>MELYLSRISYYICMKWPVSFDHLQVVVMELETSKKRSVGLEDEASASGGGVLSQNENRVEDPMRPSDERPSAAVPPPSGAEEEDDELQPHLEEFEALQEEHRRLLQRYEEELARRDELRARLEERQREMEANLLREQELRTEIQDLMQRAQALELEVRSI</sequence>
<organism evidence="2">
    <name type="scientific">Cyprideis torosa</name>
    <dbReference type="NCBI Taxonomy" id="163714"/>
    <lineage>
        <taxon>Eukaryota</taxon>
        <taxon>Metazoa</taxon>
        <taxon>Ecdysozoa</taxon>
        <taxon>Arthropoda</taxon>
        <taxon>Crustacea</taxon>
        <taxon>Oligostraca</taxon>
        <taxon>Ostracoda</taxon>
        <taxon>Podocopa</taxon>
        <taxon>Podocopida</taxon>
        <taxon>Cytherocopina</taxon>
        <taxon>Cytheroidea</taxon>
        <taxon>Cytherideidae</taxon>
        <taxon>Cyprideis</taxon>
    </lineage>
</organism>
<evidence type="ECO:0000256" key="1">
    <source>
        <dbReference type="SAM" id="MobiDB-lite"/>
    </source>
</evidence>
<dbReference type="EMBL" id="OB685336">
    <property type="protein sequence ID" value="CAD7237160.1"/>
    <property type="molecule type" value="Genomic_DNA"/>
</dbReference>
<evidence type="ECO:0000313" key="2">
    <source>
        <dbReference type="EMBL" id="CAD7237160.1"/>
    </source>
</evidence>
<name>A0A7R8WY88_9CRUS</name>
<feature type="compositionally biased region" description="Basic and acidic residues" evidence="1">
    <location>
        <begin position="57"/>
        <end position="70"/>
    </location>
</feature>
<reference evidence="2" key="1">
    <citation type="submission" date="2020-11" db="EMBL/GenBank/DDBJ databases">
        <authorList>
            <person name="Tran Van P."/>
        </authorList>
    </citation>
    <scope>NUCLEOTIDE SEQUENCE</scope>
</reference>
<gene>
    <name evidence="2" type="ORF">CTOB1V02_LOCUS14975</name>
</gene>
<proteinExistence type="predicted"/>
<protein>
    <submittedName>
        <fullName evidence="2">Uncharacterized protein</fullName>
    </submittedName>
</protein>
<accession>A0A7R8WY88</accession>
<dbReference type="AlphaFoldDB" id="A0A7R8WY88"/>